<dbReference type="CDD" id="cd06186">
    <property type="entry name" value="NOX_Duox_like_FAD_NADP"/>
    <property type="match status" value="1"/>
</dbReference>
<evidence type="ECO:0000256" key="7">
    <source>
        <dbReference type="ARBA" id="ARBA00022982"/>
    </source>
</evidence>
<dbReference type="EMBL" id="JBHFEH010000061">
    <property type="protein sequence ID" value="KAL2049558.1"/>
    <property type="molecule type" value="Genomic_DNA"/>
</dbReference>
<organism evidence="15 16">
    <name type="scientific">Lepraria finkii</name>
    <dbReference type="NCBI Taxonomy" id="1340010"/>
    <lineage>
        <taxon>Eukaryota</taxon>
        <taxon>Fungi</taxon>
        <taxon>Dikarya</taxon>
        <taxon>Ascomycota</taxon>
        <taxon>Pezizomycotina</taxon>
        <taxon>Lecanoromycetes</taxon>
        <taxon>OSLEUM clade</taxon>
        <taxon>Lecanoromycetidae</taxon>
        <taxon>Lecanorales</taxon>
        <taxon>Lecanorineae</taxon>
        <taxon>Stereocaulaceae</taxon>
        <taxon>Lepraria</taxon>
    </lineage>
</organism>
<feature type="transmembrane region" description="Helical" evidence="13">
    <location>
        <begin position="212"/>
        <end position="230"/>
    </location>
</feature>
<dbReference type="Gene3D" id="3.40.50.80">
    <property type="entry name" value="Nucleotide-binding domain of ferredoxin-NADP reductase (FNR) module"/>
    <property type="match status" value="1"/>
</dbReference>
<keyword evidence="7" id="KW-0249">Electron transport</keyword>
<feature type="transmembrane region" description="Helical" evidence="13">
    <location>
        <begin position="63"/>
        <end position="84"/>
    </location>
</feature>
<dbReference type="SUPFAM" id="SSF63380">
    <property type="entry name" value="Riboflavin synthase domain-like"/>
    <property type="match status" value="1"/>
</dbReference>
<comment type="catalytic activity">
    <reaction evidence="12">
        <text>2 a Fe(II)-siderophore + NADP(+) + H(+) = 2 a Fe(III)-siderophore + NADPH</text>
        <dbReference type="Rhea" id="RHEA:28795"/>
        <dbReference type="Rhea" id="RHEA-COMP:11342"/>
        <dbReference type="Rhea" id="RHEA-COMP:11344"/>
        <dbReference type="ChEBI" id="CHEBI:15378"/>
        <dbReference type="ChEBI" id="CHEBI:29033"/>
        <dbReference type="ChEBI" id="CHEBI:29034"/>
        <dbReference type="ChEBI" id="CHEBI:57783"/>
        <dbReference type="ChEBI" id="CHEBI:58349"/>
        <dbReference type="EC" id="1.16.1.9"/>
    </reaction>
</comment>
<keyword evidence="16" id="KW-1185">Reference proteome</keyword>
<feature type="domain" description="FAD-binding FR-type" evidence="14">
    <location>
        <begin position="226"/>
        <end position="344"/>
    </location>
</feature>
<sequence length="523" mass="60008">MDPITIYGIAAGGIALMAFLYTTSSHISRWIQDRTFFYVFKYLIYPIFIQRNRLFTPFSRWRALLIMIYWSGTVACNLVGVATISQAGKRAGALAALHLVPLLFTNRPSFTADLLGISVQSYLKMHSTLGLMTFLQSLIHIVIFLTRNTFRIGDPLQFYGFLGAVAIASLMLLSTLRIPLFEFFQKTHYALAILTAYVIWRHLSIKPAVARIYIIVAGSIFCLTTIARYSRLVVRNVVWRQLYATTKLVGVQDIVRVQVTPVRPWKIRAGQYVYIWMPGVSFGSPFQSHPFMISWWEHDIRGRGTNIYLLVKPASGFTRKLLRHAGTCDLKAWVDGPYGELHDIGDYGSVVMFANGIGIATQVPYIKELLNGFQEYKVRTKSILLVWQLDKESDEDWVQDWMTQLLSEDKGSYVLRIALYVLRNFNDEQISYGRKEQYGDHERIKKLYGRPDLEKIIKSEIDAKRGRLVITTSTECNMQAQIQRLAHKYLDKDVKLIHLAFQPQGYRGFWAPKPPEVKYEGVV</sequence>
<evidence type="ECO:0000256" key="11">
    <source>
        <dbReference type="ARBA" id="ARBA00023136"/>
    </source>
</evidence>
<dbReference type="EC" id="1.16.1.9" evidence="3"/>
<keyword evidence="9" id="KW-0560">Oxidoreductase</keyword>
<comment type="subcellular location">
    <subcellularLocation>
        <location evidence="1">Cell membrane</location>
        <topology evidence="1">Multi-pass membrane protein</topology>
    </subcellularLocation>
</comment>
<feature type="transmembrane region" description="Helical" evidence="13">
    <location>
        <begin position="129"/>
        <end position="146"/>
    </location>
</feature>
<evidence type="ECO:0000256" key="6">
    <source>
        <dbReference type="ARBA" id="ARBA00022692"/>
    </source>
</evidence>
<dbReference type="InterPro" id="IPR013121">
    <property type="entry name" value="Fe_red_NAD-bd_6"/>
</dbReference>
<dbReference type="Proteomes" id="UP001590951">
    <property type="component" value="Unassembled WGS sequence"/>
</dbReference>
<dbReference type="InterPro" id="IPR013112">
    <property type="entry name" value="FAD-bd_8"/>
</dbReference>
<dbReference type="PANTHER" id="PTHR32361">
    <property type="entry name" value="FERRIC/CUPRIC REDUCTASE TRANSMEMBRANE COMPONENT"/>
    <property type="match status" value="1"/>
</dbReference>
<dbReference type="PANTHER" id="PTHR32361:SF26">
    <property type="entry name" value="FAD-BINDING 8 DOMAIN-CONTAINING PROTEIN-RELATED"/>
    <property type="match status" value="1"/>
</dbReference>
<keyword evidence="5" id="KW-1003">Cell membrane</keyword>
<evidence type="ECO:0000256" key="2">
    <source>
        <dbReference type="ARBA" id="ARBA00006278"/>
    </source>
</evidence>
<evidence type="ECO:0000256" key="9">
    <source>
        <dbReference type="ARBA" id="ARBA00023002"/>
    </source>
</evidence>
<dbReference type="Pfam" id="PF08030">
    <property type="entry name" value="NAD_binding_6"/>
    <property type="match status" value="1"/>
</dbReference>
<dbReference type="InterPro" id="IPR017927">
    <property type="entry name" value="FAD-bd_FR_type"/>
</dbReference>
<evidence type="ECO:0000256" key="5">
    <source>
        <dbReference type="ARBA" id="ARBA00022475"/>
    </source>
</evidence>
<keyword evidence="6 13" id="KW-0812">Transmembrane</keyword>
<dbReference type="InterPro" id="IPR013130">
    <property type="entry name" value="Fe3_Rdtase_TM_dom"/>
</dbReference>
<evidence type="ECO:0000256" key="1">
    <source>
        <dbReference type="ARBA" id="ARBA00004651"/>
    </source>
</evidence>
<accession>A0ABR4AV44</accession>
<evidence type="ECO:0000256" key="3">
    <source>
        <dbReference type="ARBA" id="ARBA00012668"/>
    </source>
</evidence>
<evidence type="ECO:0000256" key="4">
    <source>
        <dbReference type="ARBA" id="ARBA00022448"/>
    </source>
</evidence>
<keyword evidence="11 13" id="KW-0472">Membrane</keyword>
<dbReference type="SUPFAM" id="SSF52343">
    <property type="entry name" value="Ferredoxin reductase-like, C-terminal NADP-linked domain"/>
    <property type="match status" value="1"/>
</dbReference>
<comment type="similarity">
    <text evidence="2">Belongs to the ferric reductase (FRE) family.</text>
</comment>
<dbReference type="Pfam" id="PF08022">
    <property type="entry name" value="FAD_binding_8"/>
    <property type="match status" value="1"/>
</dbReference>
<feature type="transmembrane region" description="Helical" evidence="13">
    <location>
        <begin position="6"/>
        <end position="23"/>
    </location>
</feature>
<protein>
    <recommendedName>
        <fullName evidence="3">ferric-chelate reductase (NADPH)</fullName>
        <ecNumber evidence="3">1.16.1.9</ecNumber>
    </recommendedName>
</protein>
<evidence type="ECO:0000313" key="16">
    <source>
        <dbReference type="Proteomes" id="UP001590951"/>
    </source>
</evidence>
<feature type="transmembrane region" description="Helical" evidence="13">
    <location>
        <begin position="158"/>
        <end position="177"/>
    </location>
</feature>
<comment type="caution">
    <text evidence="15">The sequence shown here is derived from an EMBL/GenBank/DDBJ whole genome shotgun (WGS) entry which is preliminary data.</text>
</comment>
<keyword evidence="10" id="KW-0406">Ion transport</keyword>
<dbReference type="PROSITE" id="PS51384">
    <property type="entry name" value="FAD_FR"/>
    <property type="match status" value="1"/>
</dbReference>
<evidence type="ECO:0000256" key="13">
    <source>
        <dbReference type="SAM" id="Phobius"/>
    </source>
</evidence>
<gene>
    <name evidence="15" type="ORF">ABVK25_010137</name>
</gene>
<evidence type="ECO:0000259" key="14">
    <source>
        <dbReference type="PROSITE" id="PS51384"/>
    </source>
</evidence>
<evidence type="ECO:0000256" key="10">
    <source>
        <dbReference type="ARBA" id="ARBA00023065"/>
    </source>
</evidence>
<dbReference type="InterPro" id="IPR051410">
    <property type="entry name" value="Ferric/Cupric_Reductase"/>
</dbReference>
<dbReference type="Pfam" id="PF01794">
    <property type="entry name" value="Ferric_reduct"/>
    <property type="match status" value="1"/>
</dbReference>
<proteinExistence type="inferred from homology"/>
<dbReference type="InterPro" id="IPR039261">
    <property type="entry name" value="FNR_nucleotide-bd"/>
</dbReference>
<keyword evidence="4" id="KW-0813">Transport</keyword>
<dbReference type="InterPro" id="IPR017938">
    <property type="entry name" value="Riboflavin_synthase-like_b-brl"/>
</dbReference>
<keyword evidence="8 13" id="KW-1133">Transmembrane helix</keyword>
<evidence type="ECO:0000256" key="12">
    <source>
        <dbReference type="ARBA" id="ARBA00048483"/>
    </source>
</evidence>
<name>A0ABR4AV44_9LECA</name>
<reference evidence="15 16" key="1">
    <citation type="submission" date="2024-09" db="EMBL/GenBank/DDBJ databases">
        <title>Rethinking Asexuality: The Enigmatic Case of Functional Sexual Genes in Lepraria (Stereocaulaceae).</title>
        <authorList>
            <person name="Doellman M."/>
            <person name="Sun Y."/>
            <person name="Barcenas-Pena A."/>
            <person name="Lumbsch H.T."/>
            <person name="Grewe F."/>
        </authorList>
    </citation>
    <scope>NUCLEOTIDE SEQUENCE [LARGE SCALE GENOMIC DNA]</scope>
    <source>
        <strain evidence="15 16">Grewe 0041</strain>
    </source>
</reference>
<evidence type="ECO:0000256" key="8">
    <source>
        <dbReference type="ARBA" id="ARBA00022989"/>
    </source>
</evidence>
<evidence type="ECO:0000313" key="15">
    <source>
        <dbReference type="EMBL" id="KAL2049558.1"/>
    </source>
</evidence>